<sequence>MSNDNLAGVWTRKGLDKLAAQLAGGEAVTIRNIALGDGGGSVPPALESMTTLLGEQWRGVVNTVEIDPDSQSSVIVESVIPYSVGGWFIREWGLFDADGDLVAYGPHTEFYKPVLESGSGAELLERIKLPISNQSQINLVLSSDVLATRNYVDKAVGKVAEVVEDIRTPLSARWQLTQAVSNGGALALPEGVSYLPGNKALMLFYDGVACAEGLCFEEIGANDAASSSVKLLFDAPQGAEMEVRVLGHSAAKPLTE</sequence>
<dbReference type="PANTHER" id="PTHR35191:SF1">
    <property type="entry name" value="PROPHAGE SIDE TAIL FIBER PROTEIN HOMOLOG STFQ-RELATED"/>
    <property type="match status" value="1"/>
</dbReference>
<dbReference type="PANTHER" id="PTHR35191">
    <property type="entry name" value="PROPHAGE SIDE TAIL FIBER PROTEIN HOMOLOG STFQ-RELATED"/>
    <property type="match status" value="1"/>
</dbReference>
<comment type="caution">
    <text evidence="2">The sequence shown here is derived from an EMBL/GenBank/DDBJ whole genome shotgun (WGS) entry which is preliminary data.</text>
</comment>
<dbReference type="AlphaFoldDB" id="A0A9D2KSI7"/>
<reference evidence="2" key="2">
    <citation type="submission" date="2021-04" db="EMBL/GenBank/DDBJ databases">
        <authorList>
            <person name="Gilroy R."/>
        </authorList>
    </citation>
    <scope>NUCLEOTIDE SEQUENCE</scope>
    <source>
        <strain evidence="2">5032</strain>
    </source>
</reference>
<accession>A0A9D2KSI7</accession>
<reference evidence="2" key="1">
    <citation type="journal article" date="2021" name="PeerJ">
        <title>Extensive microbial diversity within the chicken gut microbiome revealed by metagenomics and culture.</title>
        <authorList>
            <person name="Gilroy R."/>
            <person name="Ravi A."/>
            <person name="Getino M."/>
            <person name="Pursley I."/>
            <person name="Horton D.L."/>
            <person name="Alikhan N.F."/>
            <person name="Baker D."/>
            <person name="Gharbi K."/>
            <person name="Hall N."/>
            <person name="Watson M."/>
            <person name="Adriaenssens E.M."/>
            <person name="Foster-Nyarko E."/>
            <person name="Jarju S."/>
            <person name="Secka A."/>
            <person name="Antonio M."/>
            <person name="Oren A."/>
            <person name="Chaudhuri R.R."/>
            <person name="La Ragione R."/>
            <person name="Hildebrand F."/>
            <person name="Pallen M.J."/>
        </authorList>
    </citation>
    <scope>NUCLEOTIDE SEQUENCE</scope>
    <source>
        <strain evidence="2">5032</strain>
    </source>
</reference>
<protein>
    <submittedName>
        <fullName evidence="2">Phage tail protein</fullName>
    </submittedName>
</protein>
<proteinExistence type="predicted"/>
<organism evidence="2 3">
    <name type="scientific">Candidatus Desulfovibrio intestinavium</name>
    <dbReference type="NCBI Taxonomy" id="2838534"/>
    <lineage>
        <taxon>Bacteria</taxon>
        <taxon>Pseudomonadati</taxon>
        <taxon>Thermodesulfobacteriota</taxon>
        <taxon>Desulfovibrionia</taxon>
        <taxon>Desulfovibrionales</taxon>
        <taxon>Desulfovibrionaceae</taxon>
        <taxon>Desulfovibrio</taxon>
    </lineage>
</organism>
<dbReference type="EMBL" id="DWZD01000053">
    <property type="protein sequence ID" value="HJA79935.1"/>
    <property type="molecule type" value="Genomic_DNA"/>
</dbReference>
<feature type="domain" description="Phage tail fibre protein N-terminal" evidence="1">
    <location>
        <begin position="6"/>
        <end position="149"/>
    </location>
</feature>
<evidence type="ECO:0000313" key="2">
    <source>
        <dbReference type="EMBL" id="HJA79935.1"/>
    </source>
</evidence>
<dbReference type="Proteomes" id="UP000823821">
    <property type="component" value="Unassembled WGS sequence"/>
</dbReference>
<evidence type="ECO:0000259" key="1">
    <source>
        <dbReference type="Pfam" id="PF12571"/>
    </source>
</evidence>
<dbReference type="InterPro" id="IPR051934">
    <property type="entry name" value="Phage_Tail_Fiber_Structural"/>
</dbReference>
<evidence type="ECO:0000313" key="3">
    <source>
        <dbReference type="Proteomes" id="UP000823821"/>
    </source>
</evidence>
<dbReference type="Pfam" id="PF12571">
    <property type="entry name" value="Phage_tail_fib"/>
    <property type="match status" value="1"/>
</dbReference>
<dbReference type="InterPro" id="IPR022225">
    <property type="entry name" value="Phage_tail_fibre_N"/>
</dbReference>
<gene>
    <name evidence="2" type="ORF">H9784_10300</name>
</gene>
<name>A0A9D2KSI7_9BACT</name>